<dbReference type="EMBL" id="JBEZAM010000030">
    <property type="protein sequence ID" value="MEU7295703.1"/>
    <property type="molecule type" value="Genomic_DNA"/>
</dbReference>
<proteinExistence type="predicted"/>
<keyword evidence="2" id="KW-1185">Reference proteome</keyword>
<name>A0ABV3D196_STREX</name>
<evidence type="ECO:0000313" key="1">
    <source>
        <dbReference type="EMBL" id="MEU7295703.1"/>
    </source>
</evidence>
<reference evidence="1 2" key="1">
    <citation type="submission" date="2024-06" db="EMBL/GenBank/DDBJ databases">
        <title>The Natural Products Discovery Center: Release of the First 8490 Sequenced Strains for Exploring Actinobacteria Biosynthetic Diversity.</title>
        <authorList>
            <person name="Kalkreuter E."/>
            <person name="Kautsar S.A."/>
            <person name="Yang D."/>
            <person name="Bader C.D."/>
            <person name="Teijaro C.N."/>
            <person name="Fluegel L."/>
            <person name="Davis C.M."/>
            <person name="Simpson J.R."/>
            <person name="Lauterbach L."/>
            <person name="Steele A.D."/>
            <person name="Gui C."/>
            <person name="Meng S."/>
            <person name="Li G."/>
            <person name="Viehrig K."/>
            <person name="Ye F."/>
            <person name="Su P."/>
            <person name="Kiefer A.F."/>
            <person name="Nichols A."/>
            <person name="Cepeda A.J."/>
            <person name="Yan W."/>
            <person name="Fan B."/>
            <person name="Jiang Y."/>
            <person name="Adhikari A."/>
            <person name="Zheng C.-J."/>
            <person name="Schuster L."/>
            <person name="Cowan T.M."/>
            <person name="Smanski M.J."/>
            <person name="Chevrette M.G."/>
            <person name="De Carvalho L.P.S."/>
            <person name="Shen B."/>
        </authorList>
    </citation>
    <scope>NUCLEOTIDE SEQUENCE [LARGE SCALE GENOMIC DNA]</scope>
    <source>
        <strain evidence="1 2">NPDC045705</strain>
    </source>
</reference>
<organism evidence="1 2">
    <name type="scientific">Streptomyces exfoliatus</name>
    <name type="common">Streptomyces hydrogenans</name>
    <dbReference type="NCBI Taxonomy" id="1905"/>
    <lineage>
        <taxon>Bacteria</taxon>
        <taxon>Bacillati</taxon>
        <taxon>Actinomycetota</taxon>
        <taxon>Actinomycetes</taxon>
        <taxon>Kitasatosporales</taxon>
        <taxon>Streptomycetaceae</taxon>
        <taxon>Streptomyces</taxon>
    </lineage>
</organism>
<dbReference type="RefSeq" id="WP_359210539.1">
    <property type="nucleotide sequence ID" value="NZ_JBEZAM010000030.1"/>
</dbReference>
<accession>A0ABV3D196</accession>
<gene>
    <name evidence="1" type="ORF">AB0A76_21180</name>
</gene>
<comment type="caution">
    <text evidence="1">The sequence shown here is derived from an EMBL/GenBank/DDBJ whole genome shotgun (WGS) entry which is preliminary data.</text>
</comment>
<dbReference type="Proteomes" id="UP001551210">
    <property type="component" value="Unassembled WGS sequence"/>
</dbReference>
<evidence type="ECO:0000313" key="2">
    <source>
        <dbReference type="Proteomes" id="UP001551210"/>
    </source>
</evidence>
<protein>
    <submittedName>
        <fullName evidence="1">Uncharacterized protein</fullName>
    </submittedName>
</protein>
<sequence>MDSEPVRREVASQEERGKIGLVAGNINGVAAADDKATVTGPVAQAARFATVTRNTGATARRWMQGR</sequence>